<evidence type="ECO:0000313" key="1">
    <source>
        <dbReference type="EMBL" id="EDT42660.1"/>
    </source>
</evidence>
<dbReference type="EMBL" id="ABLK01000032">
    <property type="protein sequence ID" value="EDT42660.1"/>
    <property type="molecule type" value="Genomic_DNA"/>
</dbReference>
<dbReference type="Proteomes" id="UP000004814">
    <property type="component" value="Unassembled WGS sequence"/>
</dbReference>
<protein>
    <submittedName>
        <fullName evidence="1">Uncharacterized protein</fullName>
    </submittedName>
</protein>
<sequence length="316" mass="35902">MDALEQIAVGIEAMLRHVALWIDDEDGPVRRVVDRARHATRAAPIVDAETPELAGDRRFGRRPRRVEHLAMPGGKDRIAVLVVTEFGQRAERIERVAHPPVDVVHVARRPVTAGRRRDTRLEFLDRQRGARAVEQSRVWHRVCGACDDAPFLIDAAQHDRARRTDLADLPVLRIVAVARHAARRVDHPVHVAVAVVPIRRCQRKPVRIDNRTDPAIRRIVLVTRGTRTRRTLALRHRQHVSGAIVFERGAQVEPPVAGIGHDGKLAPVQVIFGRCHGARRLRRPNHLPFRVVRVARHEIQPARIERPRQRASRRIV</sequence>
<evidence type="ECO:0000313" key="2">
    <source>
        <dbReference type="Proteomes" id="UP000004814"/>
    </source>
</evidence>
<organism evidence="1 2">
    <name type="scientific">Burkholderia ambifaria MEX-5</name>
    <dbReference type="NCBI Taxonomy" id="396597"/>
    <lineage>
        <taxon>Bacteria</taxon>
        <taxon>Pseudomonadati</taxon>
        <taxon>Pseudomonadota</taxon>
        <taxon>Betaproteobacteria</taxon>
        <taxon>Burkholderiales</taxon>
        <taxon>Burkholderiaceae</taxon>
        <taxon>Burkholderia</taxon>
        <taxon>Burkholderia cepacia complex</taxon>
    </lineage>
</organism>
<name>B1T177_9BURK</name>
<comment type="caution">
    <text evidence="1">The sequence shown here is derived from an EMBL/GenBank/DDBJ whole genome shotgun (WGS) entry which is preliminary data.</text>
</comment>
<gene>
    <name evidence="1" type="ORF">BamMEX5DRAFT_1543</name>
</gene>
<reference evidence="1 2" key="1">
    <citation type="submission" date="2008-03" db="EMBL/GenBank/DDBJ databases">
        <title>Sequencing of the draft genome and assembly of Burkholderia ambifaria MEX-5.</title>
        <authorList>
            <consortium name="US DOE Joint Genome Institute (JGI-PGF)"/>
            <person name="Copeland A."/>
            <person name="Lucas S."/>
            <person name="Lapidus A."/>
            <person name="Glavina del Rio T."/>
            <person name="Dalin E."/>
            <person name="Tice H."/>
            <person name="Bruce D."/>
            <person name="Goodwin L."/>
            <person name="Pitluck S."/>
            <person name="Larimer F."/>
            <person name="Land M.L."/>
            <person name="Hauser L."/>
            <person name="Tiedje J."/>
            <person name="Richardson P."/>
        </authorList>
    </citation>
    <scope>NUCLEOTIDE SEQUENCE [LARGE SCALE GENOMIC DNA]</scope>
    <source>
        <strain evidence="1 2">MEX-5</strain>
    </source>
</reference>
<dbReference type="AlphaFoldDB" id="B1T177"/>
<accession>B1T177</accession>
<proteinExistence type="predicted"/>